<evidence type="ECO:0000313" key="2">
    <source>
        <dbReference type="Proteomes" id="UP000319498"/>
    </source>
</evidence>
<protein>
    <recommendedName>
        <fullName evidence="3">Thioredoxin family protein</fullName>
    </recommendedName>
</protein>
<evidence type="ECO:0000313" key="1">
    <source>
        <dbReference type="EMBL" id="GED59527.1"/>
    </source>
</evidence>
<dbReference type="SUPFAM" id="SSF52833">
    <property type="entry name" value="Thioredoxin-like"/>
    <property type="match status" value="1"/>
</dbReference>
<dbReference type="RefSeq" id="WP_174769385.1">
    <property type="nucleotide sequence ID" value="NZ_BJOL01000020.1"/>
</dbReference>
<dbReference type="Pfam" id="PF05768">
    <property type="entry name" value="Glrx-like"/>
    <property type="match status" value="1"/>
</dbReference>
<reference evidence="1 2" key="1">
    <citation type="submission" date="2019-06" db="EMBL/GenBank/DDBJ databases">
        <title>Whole genome shotgun sequence of Brevibacillus formosus NBRC 15716.</title>
        <authorList>
            <person name="Hosoyama A."/>
            <person name="Uohara A."/>
            <person name="Ohji S."/>
            <person name="Ichikawa N."/>
        </authorList>
    </citation>
    <scope>NUCLEOTIDE SEQUENCE [LARGE SCALE GENOMIC DNA]</scope>
    <source>
        <strain evidence="1 2">NBRC 15716</strain>
    </source>
</reference>
<gene>
    <name evidence="1" type="ORF">BFO01nite_36590</name>
</gene>
<accession>A0ABQ0T9G0</accession>
<dbReference type="EMBL" id="BJOL01000020">
    <property type="protein sequence ID" value="GED59527.1"/>
    <property type="molecule type" value="Genomic_DNA"/>
</dbReference>
<sequence length="92" mass="10906">MRMNEKTFDIVLYGRNKCHLCDEVELYIRSLAEEFPLRMRMVEIESDPVLHEEMMLVIPVVEIDGEIVFRSITHVVTLEELRSELQRRAARS</sequence>
<dbReference type="InterPro" id="IPR036249">
    <property type="entry name" value="Thioredoxin-like_sf"/>
</dbReference>
<dbReference type="Proteomes" id="UP000319498">
    <property type="component" value="Unassembled WGS sequence"/>
</dbReference>
<organism evidence="1 2">
    <name type="scientific">Brevibacillus formosus</name>
    <dbReference type="NCBI Taxonomy" id="54913"/>
    <lineage>
        <taxon>Bacteria</taxon>
        <taxon>Bacillati</taxon>
        <taxon>Bacillota</taxon>
        <taxon>Bacilli</taxon>
        <taxon>Bacillales</taxon>
        <taxon>Paenibacillaceae</taxon>
        <taxon>Brevibacillus</taxon>
    </lineage>
</organism>
<keyword evidence="2" id="KW-1185">Reference proteome</keyword>
<evidence type="ECO:0008006" key="3">
    <source>
        <dbReference type="Google" id="ProtNLM"/>
    </source>
</evidence>
<dbReference type="InterPro" id="IPR008554">
    <property type="entry name" value="Glutaredoxin-like"/>
</dbReference>
<dbReference type="Gene3D" id="3.40.30.10">
    <property type="entry name" value="Glutaredoxin"/>
    <property type="match status" value="1"/>
</dbReference>
<dbReference type="GeneID" id="87585441"/>
<proteinExistence type="predicted"/>
<comment type="caution">
    <text evidence="1">The sequence shown here is derived from an EMBL/GenBank/DDBJ whole genome shotgun (WGS) entry which is preliminary data.</text>
</comment>
<name>A0ABQ0T9G0_9BACL</name>